<gene>
    <name evidence="1" type="ORF">FHS25_004914</name>
</gene>
<reference evidence="1 2" key="1">
    <citation type="submission" date="2020-08" db="EMBL/GenBank/DDBJ databases">
        <title>Genomic Encyclopedia of Type Strains, Phase III (KMG-III): the genomes of soil and plant-associated and newly described type strains.</title>
        <authorList>
            <person name="Whitman W."/>
        </authorList>
    </citation>
    <scope>NUCLEOTIDE SEQUENCE [LARGE SCALE GENOMIC DNA]</scope>
    <source>
        <strain evidence="1 2">CECT 8280</strain>
    </source>
</reference>
<dbReference type="GeneID" id="79396919"/>
<keyword evidence="2" id="KW-1185">Reference proteome</keyword>
<accession>A0ABR6GGD1</accession>
<proteinExistence type="predicted"/>
<sequence length="40" mass="3965">MKVDVLFSAPATIGFGGAHAFSTIGANAAGAIFFTDFTAA</sequence>
<comment type="caution">
    <text evidence="1">The sequence shown here is derived from an EMBL/GenBank/DDBJ whole genome shotgun (WGS) entry which is preliminary data.</text>
</comment>
<dbReference type="Proteomes" id="UP000542811">
    <property type="component" value="Unassembled WGS sequence"/>
</dbReference>
<evidence type="ECO:0000313" key="2">
    <source>
        <dbReference type="Proteomes" id="UP000542811"/>
    </source>
</evidence>
<dbReference type="RefSeq" id="WP_260684646.1">
    <property type="nucleotide sequence ID" value="NZ_JAAXQQ010000005.1"/>
</dbReference>
<name>A0ABR6GGD1_9HYPH</name>
<dbReference type="EMBL" id="JACHXX010000007">
    <property type="protein sequence ID" value="MBB3164417.1"/>
    <property type="molecule type" value="Genomic_DNA"/>
</dbReference>
<organism evidence="1 2">
    <name type="scientific">Rhizobium laguerreae</name>
    <dbReference type="NCBI Taxonomy" id="1076926"/>
    <lineage>
        <taxon>Bacteria</taxon>
        <taxon>Pseudomonadati</taxon>
        <taxon>Pseudomonadota</taxon>
        <taxon>Alphaproteobacteria</taxon>
        <taxon>Hyphomicrobiales</taxon>
        <taxon>Rhizobiaceae</taxon>
        <taxon>Rhizobium/Agrobacterium group</taxon>
        <taxon>Rhizobium</taxon>
    </lineage>
</organism>
<evidence type="ECO:0000313" key="1">
    <source>
        <dbReference type="EMBL" id="MBB3164417.1"/>
    </source>
</evidence>
<protein>
    <submittedName>
        <fullName evidence="1">Uncharacterized protein</fullName>
    </submittedName>
</protein>